<dbReference type="GeneTree" id="ENSGT00980000202897"/>
<dbReference type="Ensembl" id="ENSLACT00000025339.1">
    <property type="protein sequence ID" value="ENSLACP00000022840.1"/>
    <property type="gene ID" value="ENSLACG00000022477.1"/>
</dbReference>
<evidence type="ECO:0000256" key="2">
    <source>
        <dbReference type="SAM" id="Phobius"/>
    </source>
</evidence>
<dbReference type="GO" id="GO:0004888">
    <property type="term" value="F:transmembrane signaling receptor activity"/>
    <property type="evidence" value="ECO:0007669"/>
    <property type="project" value="InterPro"/>
</dbReference>
<gene>
    <name evidence="3" type="primary">LOC102358289</name>
</gene>
<dbReference type="HOGENOM" id="CLU_729490_0_0_1"/>
<feature type="transmembrane region" description="Helical" evidence="2">
    <location>
        <begin position="156"/>
        <end position="179"/>
    </location>
</feature>
<dbReference type="GO" id="GO:0042742">
    <property type="term" value="P:defense response to bacterium"/>
    <property type="evidence" value="ECO:0007669"/>
    <property type="project" value="TreeGrafter"/>
</dbReference>
<dbReference type="EMBL" id="AFYH01231499">
    <property type="status" value="NOT_ANNOTATED_CDS"/>
    <property type="molecule type" value="Genomic_DNA"/>
</dbReference>
<evidence type="ECO:0000313" key="4">
    <source>
        <dbReference type="Proteomes" id="UP000008672"/>
    </source>
</evidence>
<dbReference type="PANTHER" id="PTHR35265">
    <property type="entry name" value="LEUKOSIALIN"/>
    <property type="match status" value="1"/>
</dbReference>
<dbReference type="GO" id="GO:0031072">
    <property type="term" value="F:heat shock protein binding"/>
    <property type="evidence" value="ECO:0007669"/>
    <property type="project" value="TreeGrafter"/>
</dbReference>
<dbReference type="InParanoid" id="M3XJD4"/>
<reference evidence="3" key="2">
    <citation type="submission" date="2025-08" db="UniProtKB">
        <authorList>
            <consortium name="Ensembl"/>
        </authorList>
    </citation>
    <scope>IDENTIFICATION</scope>
</reference>
<feature type="compositionally biased region" description="Polar residues" evidence="1">
    <location>
        <begin position="125"/>
        <end position="136"/>
    </location>
</feature>
<dbReference type="GO" id="GO:2000404">
    <property type="term" value="P:regulation of T cell migration"/>
    <property type="evidence" value="ECO:0007669"/>
    <property type="project" value="InterPro"/>
</dbReference>
<evidence type="ECO:0000256" key="1">
    <source>
        <dbReference type="SAM" id="MobiDB-lite"/>
    </source>
</evidence>
<protein>
    <submittedName>
        <fullName evidence="3">Uncharacterized protein</fullName>
    </submittedName>
</protein>
<feature type="compositionally biased region" description="Pro residues" evidence="1">
    <location>
        <begin position="327"/>
        <end position="340"/>
    </location>
</feature>
<dbReference type="GO" id="GO:0050863">
    <property type="term" value="P:regulation of T cell activation"/>
    <property type="evidence" value="ECO:0007669"/>
    <property type="project" value="InterPro"/>
</dbReference>
<reference evidence="4" key="1">
    <citation type="submission" date="2011-08" db="EMBL/GenBank/DDBJ databases">
        <title>The draft genome of Latimeria chalumnae.</title>
        <authorList>
            <person name="Di Palma F."/>
            <person name="Alfoldi J."/>
            <person name="Johnson J."/>
            <person name="Berlin A."/>
            <person name="Gnerre S."/>
            <person name="Jaffe D."/>
            <person name="MacCallum I."/>
            <person name="Young S."/>
            <person name="Walker B.J."/>
            <person name="Lander E."/>
            <person name="Lindblad-Toh K."/>
        </authorList>
    </citation>
    <scope>NUCLEOTIDE SEQUENCE [LARGE SCALE GENOMIC DNA]</scope>
    <source>
        <strain evidence="4">Wild caught</strain>
    </source>
</reference>
<keyword evidence="2" id="KW-1133">Transmembrane helix</keyword>
<accession>M3XJD4</accession>
<dbReference type="GeneID" id="102358289"/>
<proteinExistence type="predicted"/>
<dbReference type="RefSeq" id="XP_006011576.3">
    <property type="nucleotide sequence ID" value="XM_006011514.3"/>
</dbReference>
<keyword evidence="2" id="KW-0472">Membrane</keyword>
<sequence>MGAAGQSTSIVMAVSTEHPVTKTTANELVNTNATLETTANEGIVTEELETLAVAPSSSIPSTAKAMTTVTTGATNGTLSQGTAITEKVTVEADTTATGVVALTSTSVEVQSTKDADDSKTPFGPSLSSSPMKPTVSTKEHQTTLKPAGNVSGPSNMFWILISVGLLFLVVIVALMITFFRRKRKQQSHDFQSGSKKKKKQRKGEDAWAGPVPFAEDQAMPEDPAEQKNDSGEGSKTLPLSTFFAKRKSRATSVILEDVKVQPVEDGKETQEATQPLLTKEPNGQALGNNKEDHQDPTPLPEGSQVAADNTEEPKPNGLLTTADQGAPTPPANGQLPPPIDQTPEAKMEELDLPPPPAEEILLTLEDTHAPSAFTITSSV</sequence>
<dbReference type="GO" id="GO:0007166">
    <property type="term" value="P:cell surface receptor signaling pathway"/>
    <property type="evidence" value="ECO:0007669"/>
    <property type="project" value="TreeGrafter"/>
</dbReference>
<evidence type="ECO:0000313" key="3">
    <source>
        <dbReference type="Ensembl" id="ENSLACP00000022840.1"/>
    </source>
</evidence>
<feature type="region of interest" description="Disordered" evidence="1">
    <location>
        <begin position="263"/>
        <end position="353"/>
    </location>
</feature>
<name>M3XJD4_LATCH</name>
<dbReference type="Proteomes" id="UP000008672">
    <property type="component" value="Unassembled WGS sequence"/>
</dbReference>
<dbReference type="AlphaFoldDB" id="M3XJD4"/>
<dbReference type="STRING" id="7897.ENSLACP00000022840"/>
<dbReference type="eggNOG" id="ENOG502SBHY">
    <property type="taxonomic scope" value="Eukaryota"/>
</dbReference>
<reference evidence="3" key="3">
    <citation type="submission" date="2025-09" db="UniProtKB">
        <authorList>
            <consortium name="Ensembl"/>
        </authorList>
    </citation>
    <scope>IDENTIFICATION</scope>
</reference>
<dbReference type="KEGG" id="lcm:102358289"/>
<organism evidence="3 4">
    <name type="scientific">Latimeria chalumnae</name>
    <name type="common">Coelacanth</name>
    <dbReference type="NCBI Taxonomy" id="7897"/>
    <lineage>
        <taxon>Eukaryota</taxon>
        <taxon>Metazoa</taxon>
        <taxon>Chordata</taxon>
        <taxon>Craniata</taxon>
        <taxon>Vertebrata</taxon>
        <taxon>Euteleostomi</taxon>
        <taxon>Coelacanthiformes</taxon>
        <taxon>Coelacanthidae</taxon>
        <taxon>Latimeria</taxon>
    </lineage>
</organism>
<dbReference type="GO" id="GO:0050776">
    <property type="term" value="P:regulation of immune response"/>
    <property type="evidence" value="ECO:0007669"/>
    <property type="project" value="TreeGrafter"/>
</dbReference>
<dbReference type="PANTHER" id="PTHR35265:SF1">
    <property type="entry name" value="LEUKOSIALIN"/>
    <property type="match status" value="1"/>
</dbReference>
<keyword evidence="2" id="KW-0812">Transmembrane</keyword>
<dbReference type="OMA" id="NMETITP"/>
<feature type="region of interest" description="Disordered" evidence="1">
    <location>
        <begin position="186"/>
        <end position="237"/>
    </location>
</feature>
<feature type="region of interest" description="Disordered" evidence="1">
    <location>
        <begin position="108"/>
        <end position="148"/>
    </location>
</feature>
<keyword evidence="4" id="KW-1185">Reference proteome</keyword>
<dbReference type="GO" id="GO:0009897">
    <property type="term" value="C:external side of plasma membrane"/>
    <property type="evidence" value="ECO:0007669"/>
    <property type="project" value="TreeGrafter"/>
</dbReference>
<dbReference type="InterPro" id="IPR038829">
    <property type="entry name" value="Leukosialin"/>
</dbReference>